<protein>
    <submittedName>
        <fullName evidence="3">Uncharacterized protein</fullName>
    </submittedName>
</protein>
<feature type="region of interest" description="Disordered" evidence="2">
    <location>
        <begin position="32"/>
        <end position="52"/>
    </location>
</feature>
<evidence type="ECO:0000313" key="4">
    <source>
        <dbReference type="Proteomes" id="UP001497516"/>
    </source>
</evidence>
<feature type="coiled-coil region" evidence="1">
    <location>
        <begin position="5"/>
        <end position="32"/>
    </location>
</feature>
<sequence length="140" mass="15004">MKKEIADLGERQAEMSRELRDLREAVRDLIERMNKPPTGHTKGEQSGILVPGKAGGVTALETRFWMLARARDETAKRRDGDFVVEAGPRSCTGLGHPTAAHTGSAIEVGSTTVKADLGWGVGDRAGHVSFGSELLPTLTP</sequence>
<proteinExistence type="predicted"/>
<dbReference type="Proteomes" id="UP001497516">
    <property type="component" value="Chromosome 5"/>
</dbReference>
<evidence type="ECO:0000313" key="3">
    <source>
        <dbReference type="EMBL" id="CAL1388723.1"/>
    </source>
</evidence>
<accession>A0AAV2ESM6</accession>
<name>A0AAV2ESM6_9ROSI</name>
<dbReference type="AlphaFoldDB" id="A0AAV2ESM6"/>
<keyword evidence="1" id="KW-0175">Coiled coil</keyword>
<evidence type="ECO:0000256" key="2">
    <source>
        <dbReference type="SAM" id="MobiDB-lite"/>
    </source>
</evidence>
<evidence type="ECO:0000256" key="1">
    <source>
        <dbReference type="SAM" id="Coils"/>
    </source>
</evidence>
<reference evidence="3 4" key="1">
    <citation type="submission" date="2024-04" db="EMBL/GenBank/DDBJ databases">
        <authorList>
            <person name="Fracassetti M."/>
        </authorList>
    </citation>
    <scope>NUCLEOTIDE SEQUENCE [LARGE SCALE GENOMIC DNA]</scope>
</reference>
<organism evidence="3 4">
    <name type="scientific">Linum trigynum</name>
    <dbReference type="NCBI Taxonomy" id="586398"/>
    <lineage>
        <taxon>Eukaryota</taxon>
        <taxon>Viridiplantae</taxon>
        <taxon>Streptophyta</taxon>
        <taxon>Embryophyta</taxon>
        <taxon>Tracheophyta</taxon>
        <taxon>Spermatophyta</taxon>
        <taxon>Magnoliopsida</taxon>
        <taxon>eudicotyledons</taxon>
        <taxon>Gunneridae</taxon>
        <taxon>Pentapetalae</taxon>
        <taxon>rosids</taxon>
        <taxon>fabids</taxon>
        <taxon>Malpighiales</taxon>
        <taxon>Linaceae</taxon>
        <taxon>Linum</taxon>
    </lineage>
</organism>
<gene>
    <name evidence="3" type="ORF">LTRI10_LOCUS29635</name>
</gene>
<dbReference type="EMBL" id="OZ034818">
    <property type="protein sequence ID" value="CAL1388723.1"/>
    <property type="molecule type" value="Genomic_DNA"/>
</dbReference>
<keyword evidence="4" id="KW-1185">Reference proteome</keyword>